<dbReference type="InterPro" id="IPR021455">
    <property type="entry name" value="DUF3106"/>
</dbReference>
<feature type="region of interest" description="Disordered" evidence="1">
    <location>
        <begin position="229"/>
        <end position="292"/>
    </location>
</feature>
<feature type="compositionally biased region" description="Acidic residues" evidence="1">
    <location>
        <begin position="280"/>
        <end position="292"/>
    </location>
</feature>
<keyword evidence="3" id="KW-0472">Membrane</keyword>
<reference evidence="3 4" key="2">
    <citation type="journal article" date="2016" name="Science">
        <title>A bacterium that degrades and assimilates poly(ethylene terephthalate).</title>
        <authorList>
            <person name="Yoshida S."/>
            <person name="Hiraga K."/>
            <person name="Takehana T."/>
            <person name="Taniguchi I."/>
            <person name="Yamaji H."/>
            <person name="Maeda Y."/>
            <person name="Toyohara K."/>
            <person name="Miyamoto K."/>
            <person name="Kimura Y."/>
            <person name="Oda K."/>
        </authorList>
    </citation>
    <scope>NUCLEOTIDE SEQUENCE [LARGE SCALE GENOMIC DNA]</scope>
    <source>
        <strain evidence="4">NBRC 110686 / TISTR 2288 / 201-F6</strain>
    </source>
</reference>
<keyword evidence="3" id="KW-0812">Transmembrane</keyword>
<organism evidence="3 4">
    <name type="scientific">Piscinibacter sakaiensis</name>
    <name type="common">Ideonella sakaiensis</name>
    <dbReference type="NCBI Taxonomy" id="1547922"/>
    <lineage>
        <taxon>Bacteria</taxon>
        <taxon>Pseudomonadati</taxon>
        <taxon>Pseudomonadota</taxon>
        <taxon>Betaproteobacteria</taxon>
        <taxon>Burkholderiales</taxon>
        <taxon>Sphaerotilaceae</taxon>
        <taxon>Piscinibacter</taxon>
    </lineage>
</organism>
<dbReference type="Pfam" id="PF11304">
    <property type="entry name" value="DUF3106"/>
    <property type="match status" value="1"/>
</dbReference>
<evidence type="ECO:0000256" key="2">
    <source>
        <dbReference type="SAM" id="SignalP"/>
    </source>
</evidence>
<keyword evidence="4" id="KW-1185">Reference proteome</keyword>
<dbReference type="STRING" id="1547922.ISF6_4940"/>
<feature type="chain" id="PRO_5005513784" evidence="2">
    <location>
        <begin position="33"/>
        <end position="292"/>
    </location>
</feature>
<evidence type="ECO:0000313" key="4">
    <source>
        <dbReference type="Proteomes" id="UP000037660"/>
    </source>
</evidence>
<dbReference type="OrthoDB" id="9796567at2"/>
<feature type="signal peptide" evidence="2">
    <location>
        <begin position="1"/>
        <end position="32"/>
    </location>
</feature>
<proteinExistence type="predicted"/>
<dbReference type="EMBL" id="BBYR01000077">
    <property type="protein sequence ID" value="GAP38482.1"/>
    <property type="molecule type" value="Genomic_DNA"/>
</dbReference>
<dbReference type="Proteomes" id="UP000037660">
    <property type="component" value="Unassembled WGS sequence"/>
</dbReference>
<accession>A0A0K8P785</accession>
<dbReference type="AlphaFoldDB" id="A0A0K8P785"/>
<comment type="caution">
    <text evidence="3">The sequence shown here is derived from an EMBL/GenBank/DDBJ whole genome shotgun (WGS) entry which is preliminary data.</text>
</comment>
<name>A0A0K8P785_PISS1</name>
<dbReference type="RefSeq" id="WP_054022345.1">
    <property type="nucleotide sequence ID" value="NZ_BBYR01000077.1"/>
</dbReference>
<sequence>MRRPPRLPLPVRPAAALSTLAGLAVTASLALAQGVGAPVQGASAPAARGGPGAAPARAAAVPVVPGADADWRALSAARRQALAPLQREWTSMEASQRLKWIELADRLPRLPERERERIQARMVEWAGMTPAERGQARLRYLQAKRAAAGDDRSERWEAYQSLSKDEKDELAAKARASSQAAAAARKSGPTAKAPDPARTIPKSNVVTNPNFVAAPKAVAPTVIQARPGASTTLVSAPPKPPAHQQTGLPKLAASPGFVNPQTLLPQRGPQGAAALTVRSDEDEDEDEPVPRP</sequence>
<reference evidence="4" key="1">
    <citation type="submission" date="2015-07" db="EMBL/GenBank/DDBJ databases">
        <title>Discovery of a poly(ethylene terephthalate assimilation.</title>
        <authorList>
            <person name="Yoshida S."/>
            <person name="Hiraga K."/>
            <person name="Takehana T."/>
            <person name="Taniguchi I."/>
            <person name="Yamaji H."/>
            <person name="Maeda Y."/>
            <person name="Toyohara K."/>
            <person name="Miyamoto K."/>
            <person name="Kimura Y."/>
            <person name="Oda K."/>
        </authorList>
    </citation>
    <scope>NUCLEOTIDE SEQUENCE [LARGE SCALE GENOMIC DNA]</scope>
    <source>
        <strain evidence="4">NBRC 110686 / TISTR 2288 / 201-F6</strain>
    </source>
</reference>
<feature type="compositionally biased region" description="Low complexity" evidence="1">
    <location>
        <begin position="173"/>
        <end position="187"/>
    </location>
</feature>
<protein>
    <submittedName>
        <fullName evidence="3">Putative transmembrane protein</fullName>
    </submittedName>
</protein>
<feature type="region of interest" description="Disordered" evidence="1">
    <location>
        <begin position="172"/>
        <end position="205"/>
    </location>
</feature>
<keyword evidence="2" id="KW-0732">Signal</keyword>
<gene>
    <name evidence="3" type="ORF">ISF6_4940</name>
</gene>
<evidence type="ECO:0000256" key="1">
    <source>
        <dbReference type="SAM" id="MobiDB-lite"/>
    </source>
</evidence>
<evidence type="ECO:0000313" key="3">
    <source>
        <dbReference type="EMBL" id="GAP38482.1"/>
    </source>
</evidence>